<dbReference type="SUPFAM" id="SSF53850">
    <property type="entry name" value="Periplasmic binding protein-like II"/>
    <property type="match status" value="1"/>
</dbReference>
<feature type="transmembrane region" description="Helical" evidence="1">
    <location>
        <begin position="353"/>
        <end position="372"/>
    </location>
</feature>
<keyword evidence="3" id="KW-1185">Reference proteome</keyword>
<dbReference type="PANTHER" id="PTHR42941">
    <property type="entry name" value="SLL1037 PROTEIN"/>
    <property type="match status" value="1"/>
</dbReference>
<protein>
    <recommendedName>
        <fullName evidence="4">C4-dicarboxylate ABC transporter substrate-binding protein</fullName>
    </recommendedName>
</protein>
<sequence>MRGLRLRAAAVLMRREWLFVLLALGFAAVAGLVVTLSRPTVLAVAVGPRDGAEAALIEAYAKALVRNHEDVRLQVTAHDDVRDSAVALQKNHADLAVVRPDVLLPDNGLTLAILHDEALVVAAPEAAEIESFSDLSTRRLGVVVRHDADLSFVTNLLDFYDFKRAGEAELAAAEPLAAGRVGLVPLKATEVTQALETKRVDAVAVIASPTAKATLGMLRAVEAASADRKIALVGVPDGKAITQRLPELQTVTLSAGTFGGRPKRPEEDVETVGVSYRLMARGAVSRVAVASVVQHLFEWRSRLAAVAPIANAMKAPDYDTTVTATSARLPNHPGAVDYFEREQQTFLDRYEDWIYLFAFFGGTLGSGVAWLGQRLARKRRERIDVVLDRLLDILAEAREARTVEVLDALTREMDSLIADVVRQARERVIDSRMISALILAIDAVNGALDDGRRMLDPASAAVGGARSRTARLLSLSMPAAE</sequence>
<evidence type="ECO:0000256" key="1">
    <source>
        <dbReference type="SAM" id="Phobius"/>
    </source>
</evidence>
<dbReference type="Pfam" id="PF16868">
    <property type="entry name" value="NMT1_3"/>
    <property type="match status" value="1"/>
</dbReference>
<dbReference type="PANTHER" id="PTHR42941:SF1">
    <property type="entry name" value="SLL1037 PROTEIN"/>
    <property type="match status" value="1"/>
</dbReference>
<accession>A0ABQ4US07</accession>
<reference evidence="2" key="1">
    <citation type="journal article" date="2021" name="Front. Microbiol.">
        <title>Comprehensive Comparative Genomics and Phenotyping of Methylobacterium Species.</title>
        <authorList>
            <person name="Alessa O."/>
            <person name="Ogura Y."/>
            <person name="Fujitani Y."/>
            <person name="Takami H."/>
            <person name="Hayashi T."/>
            <person name="Sahin N."/>
            <person name="Tani A."/>
        </authorList>
    </citation>
    <scope>NUCLEOTIDE SEQUENCE</scope>
    <source>
        <strain evidence="2">DSM 14458</strain>
    </source>
</reference>
<evidence type="ECO:0000313" key="3">
    <source>
        <dbReference type="Proteomes" id="UP001055093"/>
    </source>
</evidence>
<keyword evidence="1" id="KW-0812">Transmembrane</keyword>
<dbReference type="Gene3D" id="3.40.190.10">
    <property type="entry name" value="Periplasmic binding protein-like II"/>
    <property type="match status" value="2"/>
</dbReference>
<keyword evidence="1" id="KW-1133">Transmembrane helix</keyword>
<name>A0ABQ4US07_9HYPH</name>
<comment type="caution">
    <text evidence="2">The sequence shown here is derived from an EMBL/GenBank/DDBJ whole genome shotgun (WGS) entry which is preliminary data.</text>
</comment>
<reference evidence="2" key="2">
    <citation type="submission" date="2021-08" db="EMBL/GenBank/DDBJ databases">
        <authorList>
            <person name="Tani A."/>
            <person name="Ola A."/>
            <person name="Ogura Y."/>
            <person name="Katsura K."/>
            <person name="Hayashi T."/>
        </authorList>
    </citation>
    <scope>NUCLEOTIDE SEQUENCE</scope>
    <source>
        <strain evidence="2">DSM 14458</strain>
    </source>
</reference>
<evidence type="ECO:0000313" key="2">
    <source>
        <dbReference type="EMBL" id="GJE73492.1"/>
    </source>
</evidence>
<dbReference type="Proteomes" id="UP001055093">
    <property type="component" value="Unassembled WGS sequence"/>
</dbReference>
<dbReference type="EMBL" id="BPRE01000001">
    <property type="protein sequence ID" value="GJE73492.1"/>
    <property type="molecule type" value="Genomic_DNA"/>
</dbReference>
<organism evidence="2 3">
    <name type="scientific">Methylorubrum suomiense</name>
    <dbReference type="NCBI Taxonomy" id="144191"/>
    <lineage>
        <taxon>Bacteria</taxon>
        <taxon>Pseudomonadati</taxon>
        <taxon>Pseudomonadota</taxon>
        <taxon>Alphaproteobacteria</taxon>
        <taxon>Hyphomicrobiales</taxon>
        <taxon>Methylobacteriaceae</taxon>
        <taxon>Methylorubrum</taxon>
    </lineage>
</organism>
<dbReference type="InterPro" id="IPR011852">
    <property type="entry name" value="TRAP_TAXI"/>
</dbReference>
<proteinExistence type="predicted"/>
<gene>
    <name evidence="2" type="ORF">BGCPKDLD_0056</name>
</gene>
<evidence type="ECO:0008006" key="4">
    <source>
        <dbReference type="Google" id="ProtNLM"/>
    </source>
</evidence>
<keyword evidence="1" id="KW-0472">Membrane</keyword>